<comment type="cofactor">
    <cofactor evidence="1">
        <name>Mg(2+)</name>
        <dbReference type="ChEBI" id="CHEBI:18420"/>
    </cofactor>
</comment>
<sequence length="153" mass="16564">MIIDLERNDLGKVCEYGSVKVPDLIRLEEYATVFHLVSTVVGKIAAKYDIVDLIAASFPGGSITGAPKVRAMEIIDELEPVRRGLYTGSIGYIDFNGDADLNIVIRTIVMKKGKAFFQVGGGIVADSIANQEYAETLTKAKALIQALGYHEQG</sequence>
<keyword evidence="6" id="KW-0032">Aminotransferase</keyword>
<keyword evidence="4" id="KW-0456">Lyase</keyword>
<evidence type="ECO:0000259" key="5">
    <source>
        <dbReference type="Pfam" id="PF00425"/>
    </source>
</evidence>
<gene>
    <name evidence="6" type="primary">pabB_6</name>
    <name evidence="6" type="ORF">SDC9_181669</name>
</gene>
<dbReference type="GO" id="GO:0046820">
    <property type="term" value="F:4-amino-4-deoxychorismate synthase activity"/>
    <property type="evidence" value="ECO:0007669"/>
    <property type="project" value="UniProtKB-EC"/>
</dbReference>
<comment type="caution">
    <text evidence="6">The sequence shown here is derived from an EMBL/GenBank/DDBJ whole genome shotgun (WGS) entry which is preliminary data.</text>
</comment>
<dbReference type="GO" id="GO:0016829">
    <property type="term" value="F:lyase activity"/>
    <property type="evidence" value="ECO:0007669"/>
    <property type="project" value="UniProtKB-KW"/>
</dbReference>
<keyword evidence="6" id="KW-0808">Transferase</keyword>
<organism evidence="6">
    <name type="scientific">bioreactor metagenome</name>
    <dbReference type="NCBI Taxonomy" id="1076179"/>
    <lineage>
        <taxon>unclassified sequences</taxon>
        <taxon>metagenomes</taxon>
        <taxon>ecological metagenomes</taxon>
    </lineage>
</organism>
<dbReference type="EMBL" id="VSSQ01087077">
    <property type="protein sequence ID" value="MPN34176.1"/>
    <property type="molecule type" value="Genomic_DNA"/>
</dbReference>
<accession>A0A645H6Q3</accession>
<dbReference type="Gene3D" id="3.60.120.10">
    <property type="entry name" value="Anthranilate synthase"/>
    <property type="match status" value="1"/>
</dbReference>
<dbReference type="Pfam" id="PF00425">
    <property type="entry name" value="Chorismate_bind"/>
    <property type="match status" value="1"/>
</dbReference>
<keyword evidence="2" id="KW-0479">Metal-binding</keyword>
<dbReference type="GO" id="GO:0000162">
    <property type="term" value="P:L-tryptophan biosynthetic process"/>
    <property type="evidence" value="ECO:0007669"/>
    <property type="project" value="TreeGrafter"/>
</dbReference>
<dbReference type="InterPro" id="IPR015890">
    <property type="entry name" value="Chorismate_C"/>
</dbReference>
<protein>
    <submittedName>
        <fullName evidence="6">Aminodeoxychorismate synthase component 1</fullName>
        <ecNumber evidence="6">2.6.1.85</ecNumber>
    </submittedName>
</protein>
<reference evidence="6" key="1">
    <citation type="submission" date="2019-08" db="EMBL/GenBank/DDBJ databases">
        <authorList>
            <person name="Kucharzyk K."/>
            <person name="Murdoch R.W."/>
            <person name="Higgins S."/>
            <person name="Loffler F."/>
        </authorList>
    </citation>
    <scope>NUCLEOTIDE SEQUENCE</scope>
</reference>
<dbReference type="PANTHER" id="PTHR11236">
    <property type="entry name" value="AMINOBENZOATE/ANTHRANILATE SYNTHASE"/>
    <property type="match status" value="1"/>
</dbReference>
<proteinExistence type="predicted"/>
<feature type="domain" description="Chorismate-utilising enzyme C-terminal" evidence="5">
    <location>
        <begin position="1"/>
        <end position="139"/>
    </location>
</feature>
<dbReference type="AlphaFoldDB" id="A0A645H6Q3"/>
<evidence type="ECO:0000256" key="4">
    <source>
        <dbReference type="ARBA" id="ARBA00023239"/>
    </source>
</evidence>
<evidence type="ECO:0000256" key="3">
    <source>
        <dbReference type="ARBA" id="ARBA00022842"/>
    </source>
</evidence>
<dbReference type="InterPro" id="IPR005801">
    <property type="entry name" value="ADC_synthase"/>
</dbReference>
<dbReference type="PANTHER" id="PTHR11236:SF48">
    <property type="entry name" value="ISOCHORISMATE SYNTHASE MENF"/>
    <property type="match status" value="1"/>
</dbReference>
<dbReference type="GO" id="GO:0046872">
    <property type="term" value="F:metal ion binding"/>
    <property type="evidence" value="ECO:0007669"/>
    <property type="project" value="UniProtKB-KW"/>
</dbReference>
<dbReference type="InterPro" id="IPR019999">
    <property type="entry name" value="Anth_synth_I-like"/>
</dbReference>
<dbReference type="EC" id="2.6.1.85" evidence="6"/>
<dbReference type="PRINTS" id="PR00095">
    <property type="entry name" value="ANTSNTHASEI"/>
</dbReference>
<evidence type="ECO:0000313" key="6">
    <source>
        <dbReference type="EMBL" id="MPN34176.1"/>
    </source>
</evidence>
<name>A0A645H6Q3_9ZZZZ</name>
<keyword evidence="3" id="KW-0460">Magnesium</keyword>
<evidence type="ECO:0000256" key="2">
    <source>
        <dbReference type="ARBA" id="ARBA00022723"/>
    </source>
</evidence>
<dbReference type="SUPFAM" id="SSF56322">
    <property type="entry name" value="ADC synthase"/>
    <property type="match status" value="1"/>
</dbReference>
<evidence type="ECO:0000256" key="1">
    <source>
        <dbReference type="ARBA" id="ARBA00001946"/>
    </source>
</evidence>